<sequence length="93" mass="10633">MALVWKRTQQPAQTAIIRSAVIVRNKNKEDSFCVCAGLQISPTPRGDHRYQSILYLGVAIPTAMLWWSFSFPRLAFISFSDPLTSMYPSFRLH</sequence>
<comment type="caution">
    <text evidence="2">The sequence shown here is derived from an EMBL/GenBank/DDBJ whole genome shotgun (WGS) entry which is preliminary data.</text>
</comment>
<keyword evidence="1" id="KW-0812">Transmembrane</keyword>
<evidence type="ECO:0000313" key="3">
    <source>
        <dbReference type="Proteomes" id="UP000800235"/>
    </source>
</evidence>
<dbReference type="Proteomes" id="UP000800235">
    <property type="component" value="Unassembled WGS sequence"/>
</dbReference>
<dbReference type="AlphaFoldDB" id="A0A9P4TYF8"/>
<organism evidence="2 3">
    <name type="scientific">Tothia fuscella</name>
    <dbReference type="NCBI Taxonomy" id="1048955"/>
    <lineage>
        <taxon>Eukaryota</taxon>
        <taxon>Fungi</taxon>
        <taxon>Dikarya</taxon>
        <taxon>Ascomycota</taxon>
        <taxon>Pezizomycotina</taxon>
        <taxon>Dothideomycetes</taxon>
        <taxon>Pleosporomycetidae</taxon>
        <taxon>Venturiales</taxon>
        <taxon>Cylindrosympodiaceae</taxon>
        <taxon>Tothia</taxon>
    </lineage>
</organism>
<protein>
    <submittedName>
        <fullName evidence="2">Uncharacterized protein</fullName>
    </submittedName>
</protein>
<evidence type="ECO:0000313" key="2">
    <source>
        <dbReference type="EMBL" id="KAF2431389.1"/>
    </source>
</evidence>
<feature type="transmembrane region" description="Helical" evidence="1">
    <location>
        <begin position="53"/>
        <end position="69"/>
    </location>
</feature>
<name>A0A9P4TYF8_9PEZI</name>
<gene>
    <name evidence="2" type="ORF">EJ08DRAFT_185749</name>
</gene>
<dbReference type="EMBL" id="MU007032">
    <property type="protein sequence ID" value="KAF2431389.1"/>
    <property type="molecule type" value="Genomic_DNA"/>
</dbReference>
<keyword evidence="3" id="KW-1185">Reference proteome</keyword>
<reference evidence="2" key="1">
    <citation type="journal article" date="2020" name="Stud. Mycol.">
        <title>101 Dothideomycetes genomes: a test case for predicting lifestyles and emergence of pathogens.</title>
        <authorList>
            <person name="Haridas S."/>
            <person name="Albert R."/>
            <person name="Binder M."/>
            <person name="Bloem J."/>
            <person name="Labutti K."/>
            <person name="Salamov A."/>
            <person name="Andreopoulos B."/>
            <person name="Baker S."/>
            <person name="Barry K."/>
            <person name="Bills G."/>
            <person name="Bluhm B."/>
            <person name="Cannon C."/>
            <person name="Castanera R."/>
            <person name="Culley D."/>
            <person name="Daum C."/>
            <person name="Ezra D."/>
            <person name="Gonzalez J."/>
            <person name="Henrissat B."/>
            <person name="Kuo A."/>
            <person name="Liang C."/>
            <person name="Lipzen A."/>
            <person name="Lutzoni F."/>
            <person name="Magnuson J."/>
            <person name="Mondo S."/>
            <person name="Nolan M."/>
            <person name="Ohm R."/>
            <person name="Pangilinan J."/>
            <person name="Park H.-J."/>
            <person name="Ramirez L."/>
            <person name="Alfaro M."/>
            <person name="Sun H."/>
            <person name="Tritt A."/>
            <person name="Yoshinaga Y."/>
            <person name="Zwiers L.-H."/>
            <person name="Turgeon B."/>
            <person name="Goodwin S."/>
            <person name="Spatafora J."/>
            <person name="Crous P."/>
            <person name="Grigoriev I."/>
        </authorList>
    </citation>
    <scope>NUCLEOTIDE SEQUENCE</scope>
    <source>
        <strain evidence="2">CBS 130266</strain>
    </source>
</reference>
<evidence type="ECO:0000256" key="1">
    <source>
        <dbReference type="SAM" id="Phobius"/>
    </source>
</evidence>
<keyword evidence="1" id="KW-0472">Membrane</keyword>
<accession>A0A9P4TYF8</accession>
<keyword evidence="1" id="KW-1133">Transmembrane helix</keyword>
<proteinExistence type="predicted"/>